<gene>
    <name evidence="2" type="ORF">Pla8534_53690</name>
</gene>
<sequence>MSTSVTPLAIYEKQAEFRQSSAWIRGFCAGRGAGKTRIGAVDIMLRARSGEPFMVVSPNYIMLDETTWPTFREAAEQLGVWRGGVRSPTRRAVIRTQDGGQAEVVFRSGENPESLRGPSKAGLWIDEASLMSQEVFHWATPVLRHRGKMGFLTLTFTPKGRRHWTYDLFFDEAGRPKPDTHLVHAHTRENPFLPPQYHGNIESQYTQTLASQELGGEFIELAGEMFRREWFPVLPAAPATIARVRYWDKAATHGSGAFTAGVRMARTDDGLFVVEDVVRGQWSSLERDRVMLQTAHTDANLSGTPVRIFFEQEGGSGGKESAEQTLRLLAGFSVQRDLVSGRRDRLRAGQRLPGDAKISRAGPLAAQAEAGNVRLLRGRWIDDYLAEICAFPEYPYADQVDASSGAFNKLIALTATSDQPQRIAAPRPQPSRHGVQFRR</sequence>
<dbReference type="Pfam" id="PF03237">
    <property type="entry name" value="Terminase_6N"/>
    <property type="match status" value="1"/>
</dbReference>
<dbReference type="EMBL" id="CP036433">
    <property type="protein sequence ID" value="QDU97521.1"/>
    <property type="molecule type" value="Genomic_DNA"/>
</dbReference>
<dbReference type="InterPro" id="IPR027417">
    <property type="entry name" value="P-loop_NTPase"/>
</dbReference>
<organism evidence="2 3">
    <name type="scientific">Lignipirellula cremea</name>
    <dbReference type="NCBI Taxonomy" id="2528010"/>
    <lineage>
        <taxon>Bacteria</taxon>
        <taxon>Pseudomonadati</taxon>
        <taxon>Planctomycetota</taxon>
        <taxon>Planctomycetia</taxon>
        <taxon>Pirellulales</taxon>
        <taxon>Pirellulaceae</taxon>
        <taxon>Lignipirellula</taxon>
    </lineage>
</organism>
<protein>
    <submittedName>
        <fullName evidence="2">Terminase-like family protein</fullName>
    </submittedName>
</protein>
<keyword evidence="3" id="KW-1185">Reference proteome</keyword>
<dbReference type="KEGG" id="lcre:Pla8534_53690"/>
<dbReference type="AlphaFoldDB" id="A0A518E0D5"/>
<evidence type="ECO:0000313" key="3">
    <source>
        <dbReference type="Proteomes" id="UP000317648"/>
    </source>
</evidence>
<dbReference type="Proteomes" id="UP000317648">
    <property type="component" value="Chromosome"/>
</dbReference>
<name>A0A518E0D5_9BACT</name>
<reference evidence="2 3" key="1">
    <citation type="submission" date="2019-02" db="EMBL/GenBank/DDBJ databases">
        <title>Deep-cultivation of Planctomycetes and their phenomic and genomic characterization uncovers novel biology.</title>
        <authorList>
            <person name="Wiegand S."/>
            <person name="Jogler M."/>
            <person name="Boedeker C."/>
            <person name="Pinto D."/>
            <person name="Vollmers J."/>
            <person name="Rivas-Marin E."/>
            <person name="Kohn T."/>
            <person name="Peeters S.H."/>
            <person name="Heuer A."/>
            <person name="Rast P."/>
            <person name="Oberbeckmann S."/>
            <person name="Bunk B."/>
            <person name="Jeske O."/>
            <person name="Meyerdierks A."/>
            <person name="Storesund J.E."/>
            <person name="Kallscheuer N."/>
            <person name="Luecker S."/>
            <person name="Lage O.M."/>
            <person name="Pohl T."/>
            <person name="Merkel B.J."/>
            <person name="Hornburger P."/>
            <person name="Mueller R.-W."/>
            <person name="Bruemmer F."/>
            <person name="Labrenz M."/>
            <person name="Spormann A.M."/>
            <person name="Op den Camp H."/>
            <person name="Overmann J."/>
            <person name="Amann R."/>
            <person name="Jetten M.S.M."/>
            <person name="Mascher T."/>
            <person name="Medema M.H."/>
            <person name="Devos D.P."/>
            <person name="Kaster A.-K."/>
            <person name="Ovreas L."/>
            <person name="Rohde M."/>
            <person name="Galperin M.Y."/>
            <person name="Jogler C."/>
        </authorList>
    </citation>
    <scope>NUCLEOTIDE SEQUENCE [LARGE SCALE GENOMIC DNA]</scope>
    <source>
        <strain evidence="2 3">Pla85_3_4</strain>
    </source>
</reference>
<proteinExistence type="predicted"/>
<evidence type="ECO:0000256" key="1">
    <source>
        <dbReference type="SAM" id="MobiDB-lite"/>
    </source>
</evidence>
<dbReference type="Gene3D" id="3.40.50.300">
    <property type="entry name" value="P-loop containing nucleotide triphosphate hydrolases"/>
    <property type="match status" value="1"/>
</dbReference>
<dbReference type="OrthoDB" id="234671at2"/>
<feature type="region of interest" description="Disordered" evidence="1">
    <location>
        <begin position="419"/>
        <end position="439"/>
    </location>
</feature>
<dbReference type="RefSeq" id="WP_145056289.1">
    <property type="nucleotide sequence ID" value="NZ_CP036433.1"/>
</dbReference>
<accession>A0A518E0D5</accession>
<evidence type="ECO:0000313" key="2">
    <source>
        <dbReference type="EMBL" id="QDU97521.1"/>
    </source>
</evidence>